<dbReference type="InterPro" id="IPR054058">
    <property type="entry name" value="HTH_67"/>
</dbReference>
<dbReference type="SUPFAM" id="SSF46785">
    <property type="entry name" value="Winged helix' DNA-binding domain"/>
    <property type="match status" value="1"/>
</dbReference>
<dbReference type="Gene3D" id="1.10.10.10">
    <property type="entry name" value="Winged helix-like DNA-binding domain superfamily/Winged helix DNA-binding domain"/>
    <property type="match status" value="1"/>
</dbReference>
<proteinExistence type="predicted"/>
<gene>
    <name evidence="1" type="ORF">KGQ19_21285</name>
</gene>
<dbReference type="Pfam" id="PF21863">
    <property type="entry name" value="HTH_67"/>
    <property type="match status" value="1"/>
</dbReference>
<evidence type="ECO:0000313" key="1">
    <source>
        <dbReference type="EMBL" id="MBS2549400.1"/>
    </source>
</evidence>
<dbReference type="InterPro" id="IPR036390">
    <property type="entry name" value="WH_DNA-bd_sf"/>
</dbReference>
<name>A0ABS5KTR4_9ACTN</name>
<dbReference type="InterPro" id="IPR036388">
    <property type="entry name" value="WH-like_DNA-bd_sf"/>
</dbReference>
<dbReference type="NCBIfam" id="NF047719">
    <property type="entry name" value="SCO6745_fam_HTH"/>
    <property type="match status" value="1"/>
</dbReference>
<organism evidence="1 2">
    <name type="scientific">Catenulispora pinistramenti</name>
    <dbReference type="NCBI Taxonomy" id="2705254"/>
    <lineage>
        <taxon>Bacteria</taxon>
        <taxon>Bacillati</taxon>
        <taxon>Actinomycetota</taxon>
        <taxon>Actinomycetes</taxon>
        <taxon>Catenulisporales</taxon>
        <taxon>Catenulisporaceae</taxon>
        <taxon>Catenulispora</taxon>
    </lineage>
</organism>
<protein>
    <submittedName>
        <fullName evidence="1">MarR family transcriptional regulator</fullName>
    </submittedName>
</protein>
<comment type="caution">
    <text evidence="1">The sequence shown here is derived from an EMBL/GenBank/DDBJ whole genome shotgun (WGS) entry which is preliminary data.</text>
</comment>
<sequence length="265" mass="28600">MYELVEPIGLLPYTADEPNETMFALGFTDYWDTYFAGRAAPLGQAGPEVVDALFYNFAPGEVARHIPKVWRTTTPEAAIAARRQGCANALRRILADRIAEPAFARTTELLLKAATSAPCEGRPMYAALRALPLPDDVAIRFFHAGSLLREHRGDGHIVALMSEGIGRTEAHVLAALDMDMPAEKFGRIHHLPAAQLAAVIDGLRDRGLIGDDGWLSEQGRAVKQRIEALTDELAAKPYAGLAAGELAELIAALEPVAKVLIAAQD</sequence>
<evidence type="ECO:0000313" key="2">
    <source>
        <dbReference type="Proteomes" id="UP000730482"/>
    </source>
</evidence>
<reference evidence="1 2" key="1">
    <citation type="submission" date="2020-02" db="EMBL/GenBank/DDBJ databases">
        <title>Acidophilic actinobacteria isolated from forest soil.</title>
        <authorList>
            <person name="Golinska P."/>
        </authorList>
    </citation>
    <scope>NUCLEOTIDE SEQUENCE [LARGE SCALE GENOMIC DNA]</scope>
    <source>
        <strain evidence="1 2">NL8</strain>
    </source>
</reference>
<dbReference type="EMBL" id="JAAFYZ010000071">
    <property type="protein sequence ID" value="MBS2549400.1"/>
    <property type="molecule type" value="Genomic_DNA"/>
</dbReference>
<dbReference type="Proteomes" id="UP000730482">
    <property type="component" value="Unassembled WGS sequence"/>
</dbReference>
<accession>A0ABS5KTR4</accession>
<keyword evidence="2" id="KW-1185">Reference proteome</keyword>